<dbReference type="SUPFAM" id="SSF53098">
    <property type="entry name" value="Ribonuclease H-like"/>
    <property type="match status" value="2"/>
</dbReference>
<dbReference type="Pfam" id="PF17919">
    <property type="entry name" value="RT_RNaseH_2"/>
    <property type="match status" value="1"/>
</dbReference>
<dbReference type="InterPro" id="IPR025724">
    <property type="entry name" value="GAG-pre-integrase_dom"/>
</dbReference>
<feature type="region of interest" description="Disordered" evidence="1">
    <location>
        <begin position="1053"/>
        <end position="1094"/>
    </location>
</feature>
<gene>
    <name evidence="3" type="ORF">Tci_061570</name>
</gene>
<comment type="caution">
    <text evidence="3">The sequence shown here is derived from an EMBL/GenBank/DDBJ whole genome shotgun (WGS) entry which is preliminary data.</text>
</comment>
<evidence type="ECO:0000313" key="3">
    <source>
        <dbReference type="EMBL" id="GEU89592.1"/>
    </source>
</evidence>
<dbReference type="CDD" id="cd09279">
    <property type="entry name" value="RNase_HI_like"/>
    <property type="match status" value="1"/>
</dbReference>
<dbReference type="SUPFAM" id="SSF56672">
    <property type="entry name" value="DNA/RNA polymerases"/>
    <property type="match status" value="1"/>
</dbReference>
<dbReference type="EMBL" id="BKCJ010009996">
    <property type="protein sequence ID" value="GEU89592.1"/>
    <property type="molecule type" value="Genomic_DNA"/>
</dbReference>
<feature type="region of interest" description="Disordered" evidence="1">
    <location>
        <begin position="1265"/>
        <end position="1288"/>
    </location>
</feature>
<dbReference type="Pfam" id="PF13976">
    <property type="entry name" value="gag_pre-integrs"/>
    <property type="match status" value="1"/>
</dbReference>
<accession>A0A6L2NX55</accession>
<dbReference type="InterPro" id="IPR012337">
    <property type="entry name" value="RNaseH-like_sf"/>
</dbReference>
<name>A0A6L2NX55_TANCI</name>
<dbReference type="InterPro" id="IPR057670">
    <property type="entry name" value="SH3_retrovirus"/>
</dbReference>
<feature type="compositionally biased region" description="Basic and acidic residues" evidence="1">
    <location>
        <begin position="768"/>
        <end position="807"/>
    </location>
</feature>
<reference evidence="3" key="1">
    <citation type="journal article" date="2019" name="Sci. Rep.">
        <title>Draft genome of Tanacetum cinerariifolium, the natural source of mosquito coil.</title>
        <authorList>
            <person name="Yamashiro T."/>
            <person name="Shiraishi A."/>
            <person name="Satake H."/>
            <person name="Nakayama K."/>
        </authorList>
    </citation>
    <scope>NUCLEOTIDE SEQUENCE</scope>
</reference>
<dbReference type="Gene3D" id="1.10.340.70">
    <property type="match status" value="1"/>
</dbReference>
<feature type="region of interest" description="Disordered" evidence="1">
    <location>
        <begin position="742"/>
        <end position="807"/>
    </location>
</feature>
<dbReference type="PANTHER" id="PTHR48475:SF2">
    <property type="entry name" value="RIBONUCLEASE H"/>
    <property type="match status" value="1"/>
</dbReference>
<feature type="compositionally biased region" description="Polar residues" evidence="1">
    <location>
        <begin position="756"/>
        <end position="767"/>
    </location>
</feature>
<dbReference type="GO" id="GO:0015074">
    <property type="term" value="P:DNA integration"/>
    <property type="evidence" value="ECO:0007669"/>
    <property type="project" value="InterPro"/>
</dbReference>
<dbReference type="InterPro" id="IPR043502">
    <property type="entry name" value="DNA/RNA_pol_sf"/>
</dbReference>
<feature type="domain" description="Integrase catalytic" evidence="2">
    <location>
        <begin position="143"/>
        <end position="249"/>
    </location>
</feature>
<dbReference type="GO" id="GO:0003676">
    <property type="term" value="F:nucleic acid binding"/>
    <property type="evidence" value="ECO:0007669"/>
    <property type="project" value="InterPro"/>
</dbReference>
<dbReference type="InterPro" id="IPR041577">
    <property type="entry name" value="RT_RNaseH_2"/>
</dbReference>
<protein>
    <submittedName>
        <fullName evidence="3">Ribonuclease H-like domain-containing protein</fullName>
    </submittedName>
</protein>
<evidence type="ECO:0000256" key="1">
    <source>
        <dbReference type="SAM" id="MobiDB-lite"/>
    </source>
</evidence>
<dbReference type="PANTHER" id="PTHR48475">
    <property type="entry name" value="RIBONUCLEASE H"/>
    <property type="match status" value="1"/>
</dbReference>
<dbReference type="PROSITE" id="PS50994">
    <property type="entry name" value="INTEGRASE"/>
    <property type="match status" value="1"/>
</dbReference>
<dbReference type="Pfam" id="PF00665">
    <property type="entry name" value="rve"/>
    <property type="match status" value="1"/>
</dbReference>
<dbReference type="Pfam" id="PF07727">
    <property type="entry name" value="RVT_2"/>
    <property type="match status" value="1"/>
</dbReference>
<dbReference type="InterPro" id="IPR013103">
    <property type="entry name" value="RVT_2"/>
</dbReference>
<feature type="compositionally biased region" description="Basic and acidic residues" evidence="1">
    <location>
        <begin position="1267"/>
        <end position="1287"/>
    </location>
</feature>
<dbReference type="InterPro" id="IPR002156">
    <property type="entry name" value="RNaseH_domain"/>
</dbReference>
<evidence type="ECO:0000259" key="2">
    <source>
        <dbReference type="PROSITE" id="PS50994"/>
    </source>
</evidence>
<dbReference type="Gene3D" id="3.30.420.10">
    <property type="entry name" value="Ribonuclease H-like superfamily/Ribonuclease H"/>
    <property type="match status" value="2"/>
</dbReference>
<proteinExistence type="predicted"/>
<sequence length="1988" mass="228692">MCLEHPLSITPFSCNPFVDCPVHVNSVLFNDTECVVLSPDFKLTDENHVLLRVPRKNSMYSVDLKNIILKGGLTCLFAKTTSDESRLWHRRLRHLNFKTMNKLVKRNLVRGLPSKNFKNKQTCVACQKGKQHRAFCKTKTENSISLPLHMLHMDLFCPTFVKSLMKKMYCLVVTDDYSRFTWVFFLSTKDETSGILKSFMTRIENLADHKIKVIRCDNGTEFKNRDMNQFYEMKGIMRQYSVARTPQQNKVEAVSTACYVQNRVLVTKPHNKTSYELLHGKTSALSFMRPFRCPVTILNTIDPLGKFDGKGDEGFFVGYSLNRKAFRVFNSRTRIVEETLHIRCKDQEEKDSVNKTNRVNVVSSTINVASNEVNVVGRKSSIELPDDPNMPELEDISIFEYSNKDVFGAEADLNNLESTFQVSPILITRIHKDHPFEQVIGDLHLAPQTRRMSKNLEEHDLVSIVNKKTIKTIKIVYLLSFYHKWNPKRIIAIRLFLAYASFKDFVVYRIDVKSAFLYVKIKEEVYVCQPLGFEDHDFPKKVYKVENALYGLHQAPRAWYEILSTYLLDNGFQRGKIDKTLFIKRHKGVNTPQSNEDSLKHIEFLKIYTTLQKKVLDLKDELKRTKTAQQTKIDGLERGEDTSIQGRIDEIDVDEYIALVSTHDEGIEDVVQDEGIEDVGEDEVVEVVTTAKLLIDTVVDAAQVTTAITDVSVSAVETIVTTVPTITAEFTKTNVEVTQGSKRKGVMIQDPKETTITKTVSSQQPQESTKKDKADTAQESSSKREGDELEQERSKKQKVEDDKESEELKKCLEIVPDNGDDVTIDATPLSSKEDLEVLWRLVKARFEKVQPMDHMDNFLMHTLKTMFEHHVRDNVWKSQQGLTKVKNWKLYDSYGVHCVTMQNILYYMLVEKMLGKSTITQRTLRSHRSLVMPIFIQSVASFVGLQQLFPFKPSLVTVKITHLLFRHDKREKNYTTTGFLGHTHDYHHVCRHHSKNTPMAYRASTLTNPNPVISPAFVEANYEGIESLLRDRHRQMCNNDLQTKLEYFSEDYDEEREIEPRPEPTRAATPSLRVASPRISHLGRGKNGQPLQSSLTFSYGGQALPNNIGGNLPSNGSILYYKDLKAKFQSPFTQQKKFTKTHLAVHNIKQREGKSTRTFITRYTDDRLQILGLHEEKQISSFVHGLRTRSLVGQLSTVLPSTYKGLIEKTYTWVKARESVKKSEGNSRYEEGYKKLRATSKDVRKHLRTQIQEAVNSRQLSHLVKGIKKERTKSSETPRGESKKDKGIAPAEAPILMVSQEAHIAKSLAQENTDYGRKEIIFPPVAKVNNAPIIIEAKIFRRKVRQVYMDSESSCEIIYEHCFKKLNPTIKATKVDLKTPLVVFSGEHSWSIGRTVMQRMGIVVLMIHRAIKFHTKKGIRTVLSADETDEGTKRDIKILATNEERVLSCVNSEEKFIVNNKHKQALSRRLLSTTRDRLENRIPHRVPFEVLPKRLQWLPSNPNGIRRQRQNSLLHRKKSLATRRCRLVSKMQGQHNKAKNTKRHTKSHGKLAALGQFLSKDVERSLAFFKVLKGCKDKKNIQWTIEADKALKKMKKLIQALTTLTAPRVGKTLTMHVAASKESISDVLAAKRNEGWTSIYFVIRVLQVTELNYPTLEKLLLALVHAARRLQRYFQAHTITVLTNTTIKQMLTGLKKTKRVAKWAIELGEHDIMFLRRNEKETAADFLVEIPFEDNEKKKTKGDPKGKEYTYALRFEFETINNEAKYEALLAGLWIAQEMEIAKVAIILDSQLLVNQIKGTFTAKQTSIKDYLQKVKTTLRGFEEYTVEHVCRNQNKKADGLSKLASMTFEHLTKEVLVKVLTKRSIEEKEVLKVDIHERKSWIDPIYEYRPSRLFPEDTKEARKIIIQAPQYKLIRGNLYKRPFFTSWLRCVAPTQTDKIIKEIHEGSCGFNTEPRSLVVRIMKQGYFWPSMHREVTNAIQDCKNNSQ</sequence>
<dbReference type="InterPro" id="IPR001584">
    <property type="entry name" value="Integrase_cat-core"/>
</dbReference>
<dbReference type="GO" id="GO:0004523">
    <property type="term" value="F:RNA-DNA hybrid ribonuclease activity"/>
    <property type="evidence" value="ECO:0007669"/>
    <property type="project" value="InterPro"/>
</dbReference>
<dbReference type="Pfam" id="PF13456">
    <property type="entry name" value="RVT_3"/>
    <property type="match status" value="1"/>
</dbReference>
<dbReference type="Pfam" id="PF25597">
    <property type="entry name" value="SH3_retrovirus"/>
    <property type="match status" value="1"/>
</dbReference>
<organism evidence="3">
    <name type="scientific">Tanacetum cinerariifolium</name>
    <name type="common">Dalmatian daisy</name>
    <name type="synonym">Chrysanthemum cinerariifolium</name>
    <dbReference type="NCBI Taxonomy" id="118510"/>
    <lineage>
        <taxon>Eukaryota</taxon>
        <taxon>Viridiplantae</taxon>
        <taxon>Streptophyta</taxon>
        <taxon>Embryophyta</taxon>
        <taxon>Tracheophyta</taxon>
        <taxon>Spermatophyta</taxon>
        <taxon>Magnoliopsida</taxon>
        <taxon>eudicotyledons</taxon>
        <taxon>Gunneridae</taxon>
        <taxon>Pentapetalae</taxon>
        <taxon>asterids</taxon>
        <taxon>campanulids</taxon>
        <taxon>Asterales</taxon>
        <taxon>Asteraceae</taxon>
        <taxon>Asteroideae</taxon>
        <taxon>Anthemideae</taxon>
        <taxon>Anthemidinae</taxon>
        <taxon>Tanacetum</taxon>
    </lineage>
</organism>
<dbReference type="InterPro" id="IPR036397">
    <property type="entry name" value="RNaseH_sf"/>
</dbReference>